<dbReference type="Proteomes" id="UP000321154">
    <property type="component" value="Unassembled WGS sequence"/>
</dbReference>
<dbReference type="Pfam" id="PF06259">
    <property type="entry name" value="Abhydrolase_8"/>
    <property type="match status" value="1"/>
</dbReference>
<dbReference type="EMBL" id="BJUV01000011">
    <property type="protein sequence ID" value="GEK83058.1"/>
    <property type="molecule type" value="Genomic_DNA"/>
</dbReference>
<evidence type="ECO:0000313" key="5">
    <source>
        <dbReference type="Proteomes" id="UP000522688"/>
    </source>
</evidence>
<dbReference type="OrthoDB" id="3259161at2"/>
<evidence type="ECO:0000313" key="4">
    <source>
        <dbReference type="Proteomes" id="UP000321154"/>
    </source>
</evidence>
<evidence type="ECO:0000313" key="2">
    <source>
        <dbReference type="EMBL" id="GEK83058.1"/>
    </source>
</evidence>
<dbReference type="Gene3D" id="3.40.50.1820">
    <property type="entry name" value="alpha/beta hydrolase"/>
    <property type="match status" value="1"/>
</dbReference>
<comment type="caution">
    <text evidence="3">The sequence shown here is derived from an EMBL/GenBank/DDBJ whole genome shotgun (WGS) entry which is preliminary data.</text>
</comment>
<dbReference type="InterPro" id="IPR029058">
    <property type="entry name" value="AB_hydrolase_fold"/>
</dbReference>
<reference evidence="2 4" key="1">
    <citation type="submission" date="2019-07" db="EMBL/GenBank/DDBJ databases">
        <title>Whole genome shotgun sequence of Frigoribacterium faeni NBRC 103066.</title>
        <authorList>
            <person name="Hosoyama A."/>
            <person name="Uohara A."/>
            <person name="Ohji S."/>
            <person name="Ichikawa N."/>
        </authorList>
    </citation>
    <scope>NUCLEOTIDE SEQUENCE [LARGE SCALE GENOMIC DNA]</scope>
    <source>
        <strain evidence="2 4">NBRC 103066</strain>
    </source>
</reference>
<gene>
    <name evidence="3" type="ORF">FB463_001674</name>
    <name evidence="2" type="ORF">FFA01_13670</name>
</gene>
<dbReference type="AlphaFoldDB" id="A0A7W3JIE1"/>
<name>A0A7W3JIE1_9MICO</name>
<dbReference type="InterPro" id="IPR010427">
    <property type="entry name" value="DUF1023"/>
</dbReference>
<organism evidence="3 5">
    <name type="scientific">Frigoribacterium faeni</name>
    <dbReference type="NCBI Taxonomy" id="145483"/>
    <lineage>
        <taxon>Bacteria</taxon>
        <taxon>Bacillati</taxon>
        <taxon>Actinomycetota</taxon>
        <taxon>Actinomycetes</taxon>
        <taxon>Micrococcales</taxon>
        <taxon>Microbacteriaceae</taxon>
        <taxon>Frigoribacterium</taxon>
    </lineage>
</organism>
<reference evidence="3 5" key="2">
    <citation type="submission" date="2020-07" db="EMBL/GenBank/DDBJ databases">
        <title>Sequencing the genomes of 1000 actinobacteria strains.</title>
        <authorList>
            <person name="Klenk H.-P."/>
        </authorList>
    </citation>
    <scope>NUCLEOTIDE SEQUENCE [LARGE SCALE GENOMIC DNA]</scope>
    <source>
        <strain evidence="3 5">DSM 10309</strain>
    </source>
</reference>
<evidence type="ECO:0000259" key="1">
    <source>
        <dbReference type="Pfam" id="PF06259"/>
    </source>
</evidence>
<accession>A0A7W3JIE1</accession>
<sequence length="466" mass="47042">MLFLAAAILSASVHLSGVIEVPGVPVEATGSTVLTSEIADSRPAADDALTACSVDADGALDGARCLGQLTRASSASIAAFGAGLDPTGGDVGVVSAAVTADVDADIVADWWGSLDRSRQRELAATVPGLVGNLEGVPYGVRDHANRAFLSEAIEAVDARLASDRAQPDDVGRAAMLRAVGEALDDRTSGAAERRLLALDTVVPGRAAISIGDLDTADDVSVLVPGMFFTVSGQIVDWSDTAGDLYDEQSTWAALVPGAGSVDAPSTAVVAWMGYRTPDLTNVYSLDLARTGAVHLEDAIAGLDAVRAADPARVTVVAHSYGSTTATLALSSGRVTVDSLVLLGSPGSVVDTATQLAVHGSEVYAAAGSFDPVAGSAVFGVDPGSSAFGAVLMHTGGGADGVTGQTLSAALGHNDYLRAGTESLRSIALIGLGRGDLVAADDRTPGPGGPEMPDITLVRPQDLYARD</sequence>
<feature type="domain" description="DUF1023" evidence="1">
    <location>
        <begin position="204"/>
        <end position="377"/>
    </location>
</feature>
<dbReference type="Proteomes" id="UP000522688">
    <property type="component" value="Unassembled WGS sequence"/>
</dbReference>
<proteinExistence type="predicted"/>
<dbReference type="SUPFAM" id="SSF53474">
    <property type="entry name" value="alpha/beta-Hydrolases"/>
    <property type="match status" value="1"/>
</dbReference>
<protein>
    <submittedName>
        <fullName evidence="3">Pimeloyl-ACP methyl ester carboxylesterase</fullName>
    </submittedName>
</protein>
<dbReference type="EMBL" id="JACGWW010000002">
    <property type="protein sequence ID" value="MBA8813425.1"/>
    <property type="molecule type" value="Genomic_DNA"/>
</dbReference>
<dbReference type="RefSeq" id="WP_146854325.1">
    <property type="nucleotide sequence ID" value="NZ_BAAAHR010000001.1"/>
</dbReference>
<evidence type="ECO:0000313" key="3">
    <source>
        <dbReference type="EMBL" id="MBA8813425.1"/>
    </source>
</evidence>
<keyword evidence="4" id="KW-1185">Reference proteome</keyword>